<dbReference type="PANTHER" id="PTHR15503:SF22">
    <property type="entry name" value="TRANSPOSON TY3-I GAG POLYPROTEIN"/>
    <property type="match status" value="1"/>
</dbReference>
<dbReference type="InterPro" id="IPR021109">
    <property type="entry name" value="Peptidase_aspartic_dom_sf"/>
</dbReference>
<dbReference type="EnsemblPlants" id="AET3Gv20694900.1">
    <property type="protein sequence ID" value="AET3Gv20694900.1"/>
    <property type="gene ID" value="AET3Gv20694900"/>
</dbReference>
<dbReference type="SUPFAM" id="SSF50630">
    <property type="entry name" value="Acid proteases"/>
    <property type="match status" value="1"/>
</dbReference>
<accession>A0A453FJE8</accession>
<dbReference type="CDD" id="cd00303">
    <property type="entry name" value="retropepsin_like"/>
    <property type="match status" value="1"/>
</dbReference>
<dbReference type="InterPro" id="IPR032567">
    <property type="entry name" value="RTL1-rel"/>
</dbReference>
<dbReference type="Gramene" id="AET3Gv20694900.1">
    <property type="protein sequence ID" value="AET3Gv20694900.1"/>
    <property type="gene ID" value="AET3Gv20694900"/>
</dbReference>
<reference evidence="1" key="4">
    <citation type="submission" date="2019-03" db="UniProtKB">
        <authorList>
            <consortium name="EnsemblPlants"/>
        </authorList>
    </citation>
    <scope>IDENTIFICATION</scope>
</reference>
<reference evidence="2" key="2">
    <citation type="journal article" date="2017" name="Nat. Plants">
        <title>The Aegilops tauschii genome reveals multiple impacts of transposons.</title>
        <authorList>
            <person name="Zhao G."/>
            <person name="Zou C."/>
            <person name="Li K."/>
            <person name="Wang K."/>
            <person name="Li T."/>
            <person name="Gao L."/>
            <person name="Zhang X."/>
            <person name="Wang H."/>
            <person name="Yang Z."/>
            <person name="Liu X."/>
            <person name="Jiang W."/>
            <person name="Mao L."/>
            <person name="Kong X."/>
            <person name="Jiao Y."/>
            <person name="Jia J."/>
        </authorList>
    </citation>
    <scope>NUCLEOTIDE SEQUENCE [LARGE SCALE GENOMIC DNA]</scope>
    <source>
        <strain evidence="2">cv. AL8/78</strain>
    </source>
</reference>
<dbReference type="PANTHER" id="PTHR15503">
    <property type="entry name" value="LDOC1 RELATED"/>
    <property type="match status" value="1"/>
</dbReference>
<proteinExistence type="predicted"/>
<reference evidence="2" key="1">
    <citation type="journal article" date="2014" name="Science">
        <title>Ancient hybridizations among the ancestral genomes of bread wheat.</title>
        <authorList>
            <consortium name="International Wheat Genome Sequencing Consortium,"/>
            <person name="Marcussen T."/>
            <person name="Sandve S.R."/>
            <person name="Heier L."/>
            <person name="Spannagl M."/>
            <person name="Pfeifer M."/>
            <person name="Jakobsen K.S."/>
            <person name="Wulff B.B."/>
            <person name="Steuernagel B."/>
            <person name="Mayer K.F."/>
            <person name="Olsen O.A."/>
        </authorList>
    </citation>
    <scope>NUCLEOTIDE SEQUENCE [LARGE SCALE GENOMIC DNA]</scope>
    <source>
        <strain evidence="2">cv. AL8/78</strain>
    </source>
</reference>
<dbReference type="STRING" id="200361.A0A453FJE8"/>
<evidence type="ECO:0000313" key="1">
    <source>
        <dbReference type="EnsemblPlants" id="AET3Gv20694900.1"/>
    </source>
</evidence>
<reference evidence="1" key="5">
    <citation type="journal article" date="2021" name="G3 (Bethesda)">
        <title>Aegilops tauschii genome assembly Aet v5.0 features greater sequence contiguity and improved annotation.</title>
        <authorList>
            <person name="Wang L."/>
            <person name="Zhu T."/>
            <person name="Rodriguez J.C."/>
            <person name="Deal K.R."/>
            <person name="Dubcovsky J."/>
            <person name="McGuire P.E."/>
            <person name="Lux T."/>
            <person name="Spannagl M."/>
            <person name="Mayer K.F.X."/>
            <person name="Baldrich P."/>
            <person name="Meyers B.C."/>
            <person name="Huo N."/>
            <person name="Gu Y.Q."/>
            <person name="Zhou H."/>
            <person name="Devos K.M."/>
            <person name="Bennetzen J.L."/>
            <person name="Unver T."/>
            <person name="Budak H."/>
            <person name="Gulick P.J."/>
            <person name="Galiba G."/>
            <person name="Kalapos B."/>
            <person name="Nelson D.R."/>
            <person name="Li P."/>
            <person name="You F.M."/>
            <person name="Luo M.C."/>
            <person name="Dvorak J."/>
        </authorList>
    </citation>
    <scope>NUCLEOTIDE SEQUENCE [LARGE SCALE GENOMIC DNA]</scope>
    <source>
        <strain evidence="1">cv. AL8/78</strain>
    </source>
</reference>
<dbReference type="Pfam" id="PF08284">
    <property type="entry name" value="RVP_2"/>
    <property type="match status" value="1"/>
</dbReference>
<dbReference type="Gene3D" id="2.40.70.10">
    <property type="entry name" value="Acid Proteases"/>
    <property type="match status" value="1"/>
</dbReference>
<dbReference type="AlphaFoldDB" id="A0A453FJE8"/>
<evidence type="ECO:0000313" key="2">
    <source>
        <dbReference type="Proteomes" id="UP000015105"/>
    </source>
</evidence>
<name>A0A453FJE8_AEGTS</name>
<keyword evidence="2" id="KW-1185">Reference proteome</keyword>
<protein>
    <submittedName>
        <fullName evidence="1">Uncharacterized protein</fullName>
    </submittedName>
</protein>
<organism evidence="1 2">
    <name type="scientific">Aegilops tauschii subsp. strangulata</name>
    <name type="common">Goatgrass</name>
    <dbReference type="NCBI Taxonomy" id="200361"/>
    <lineage>
        <taxon>Eukaryota</taxon>
        <taxon>Viridiplantae</taxon>
        <taxon>Streptophyta</taxon>
        <taxon>Embryophyta</taxon>
        <taxon>Tracheophyta</taxon>
        <taxon>Spermatophyta</taxon>
        <taxon>Magnoliopsida</taxon>
        <taxon>Liliopsida</taxon>
        <taxon>Poales</taxon>
        <taxon>Poaceae</taxon>
        <taxon>BOP clade</taxon>
        <taxon>Pooideae</taxon>
        <taxon>Triticodae</taxon>
        <taxon>Triticeae</taxon>
        <taxon>Triticinae</taxon>
        <taxon>Aegilops</taxon>
    </lineage>
</organism>
<sequence length="267" mass="29388">RVGQLLTIEVGDHGELLSDDAIRALELLDDNPEEAAACYQISVHAVAGTESSGTMRLRALVGNQVMLLLVDSGSTHTFVNSTFASRAGCTVQEAEPVTVRVANGETLKSTQQVSQLKWWCQGHTFSTDMRLLDLGAYDAVLGVDWLAQFSPMNCHWGLKTMEFRYGLTNIQLQGVRAPGEPTLTEIRAEQLSKWIQGNEVWALAVIQPADSVTNNTKPLPLPLQALLEEFADVFQEPTTLPPHRSFDHAIHLEPGATPPNVRPYRYS</sequence>
<dbReference type="Proteomes" id="UP000015105">
    <property type="component" value="Chromosome 3D"/>
</dbReference>
<reference evidence="1" key="3">
    <citation type="journal article" date="2017" name="Nature">
        <title>Genome sequence of the progenitor of the wheat D genome Aegilops tauschii.</title>
        <authorList>
            <person name="Luo M.C."/>
            <person name="Gu Y.Q."/>
            <person name="Puiu D."/>
            <person name="Wang H."/>
            <person name="Twardziok S.O."/>
            <person name="Deal K.R."/>
            <person name="Huo N."/>
            <person name="Zhu T."/>
            <person name="Wang L."/>
            <person name="Wang Y."/>
            <person name="McGuire P.E."/>
            <person name="Liu S."/>
            <person name="Long H."/>
            <person name="Ramasamy R.K."/>
            <person name="Rodriguez J.C."/>
            <person name="Van S.L."/>
            <person name="Yuan L."/>
            <person name="Wang Z."/>
            <person name="Xia Z."/>
            <person name="Xiao L."/>
            <person name="Anderson O.D."/>
            <person name="Ouyang S."/>
            <person name="Liang Y."/>
            <person name="Zimin A.V."/>
            <person name="Pertea G."/>
            <person name="Qi P."/>
            <person name="Bennetzen J.L."/>
            <person name="Dai X."/>
            <person name="Dawson M.W."/>
            <person name="Muller H.G."/>
            <person name="Kugler K."/>
            <person name="Rivarola-Duarte L."/>
            <person name="Spannagl M."/>
            <person name="Mayer K.F.X."/>
            <person name="Lu F.H."/>
            <person name="Bevan M.W."/>
            <person name="Leroy P."/>
            <person name="Li P."/>
            <person name="You F.M."/>
            <person name="Sun Q."/>
            <person name="Liu Z."/>
            <person name="Lyons E."/>
            <person name="Wicker T."/>
            <person name="Salzberg S.L."/>
            <person name="Devos K.M."/>
            <person name="Dvorak J."/>
        </authorList>
    </citation>
    <scope>NUCLEOTIDE SEQUENCE [LARGE SCALE GENOMIC DNA]</scope>
    <source>
        <strain evidence="1">cv. AL8/78</strain>
    </source>
</reference>